<reference evidence="5" key="1">
    <citation type="submission" date="2025-08" db="UniProtKB">
        <authorList>
            <consortium name="RefSeq"/>
        </authorList>
    </citation>
    <scope>IDENTIFICATION</scope>
    <source>
        <tissue evidence="5">Blood</tissue>
    </source>
</reference>
<feature type="coiled-coil region" evidence="1">
    <location>
        <begin position="1737"/>
        <end position="1771"/>
    </location>
</feature>
<evidence type="ECO:0000259" key="3">
    <source>
        <dbReference type="Pfam" id="PF15082"/>
    </source>
</evidence>
<dbReference type="GeneID" id="109563840"/>
<feature type="region of interest" description="Disordered" evidence="2">
    <location>
        <begin position="1452"/>
        <end position="1484"/>
    </location>
</feature>
<feature type="compositionally biased region" description="Polar residues" evidence="2">
    <location>
        <begin position="1455"/>
        <end position="1466"/>
    </location>
</feature>
<dbReference type="RefSeq" id="XP_070651603.1">
    <property type="nucleotide sequence ID" value="XM_070795502.1"/>
</dbReference>
<sequence length="2115" mass="241900">MDEIYKIASTERIQVLEKELATQLTELKSEIEEQWTLQGSAHQTYSSVRMPKDISYFRRERELALKKTLQVAESKSLVIQSDVMQRELESCLRREYTPENLPLLLLQHYTERITQLAQSKYLHMLRWKRFCHHSKIMEQLYPFYKALQYLPISKALSVAVDEVPEVGQENEKFPVDDTDPDIQGSASPDSTNASVSGPMRTETAFVLPQHTTETEELKPQLRLLLSHFSISYDVEELSDASKETELFALVSPKFQSIFMEQQRMQTFPDYNAGIAKVENLNLAGPRRALKKGANWTSFIKIKPKCDPWQKKLLTKLKERRRIDVLMQLQAKFLKISNPERVMQVLQDHAAKTVLLASSHPTCVASQGNYDQIWETIYSNINLYQNENTKEDDLSVQRDENDPALINLSQCANKPVKQKKETGYSYAVALQLLGLDDGTGPSNRDPVLMRGTYLSFLYLRHLRIRELQRICLGILNYFRSVERTLTINTSGLTLVSGSLVPTSEDSSWVNKAKGGMGTSQGLGAHHYAHGTPAEHRVQSIQFMEFSEVENQDDYYSMDAGYIHTQDQQGVYVMYDAALSDLKDLETELLLVASHYIEREKGHKEGSKSHIDQDWGWTHAGVDRFAVLYDMWTWEATLLESKRQLLDSYFEAYQHALDPEERFALAQVITDIMHRCPRFDFSHPYFIKAYREECTCLRLHLQLVRGILNQHIECQREYVQRLWQKGHPDASNTFGLPLNIICKQLIFINNSCSALKNIYLLEFHPSLGLASCIPSALEHLLREARHTCRPTSASALTLLERRVLQLALDVWLTPAKPESWYSAQLQKDLFSAKVMGDPFLVGETGLLALKSAADQGQNQGQDSQMLLLEMFSKLLELLTLRHRLIEMSLETIHLARLYKDLACEMGFEEFHLYLRPVHFESASHKDKVVHPPPVFITSLLEDSDCVDRYSPATLVLAISEVDDNQIGKFSFYTKEAILKLLCHSGVENMQVTLACQATQKNALMVAVQQASFYHTPRGSCPPIKEISSGLRNHSGVGPTRRRNSRIVNGIEGMLLAPIPKVSDALTHPSKRFQATKRAPEAFVSIQLEKVGLRDMMLNAFLLRKQAMADRMKNLDEIGKVKRDVIVEYCQKFNRHMSHYALRGQIIAYCNSLRALLDDFPTIRDTFFMVGQRQENKELRDSNDGLKNDPRSFQPRPRRLLSADGKVFLNLWFIPHPSEVLVMFKTLPEKVAFRALKLTLQLIAPLHDIVAYLFSFAKLGNCPACFEFPLSPNPLRGDWGGTEGIGSELQELQKMIDSLQSPQDPTLVSQVLLLQREVMFLQFDAAVRYLIRRTFLAAGNTSAYQSVIDGMYHGLPSLSNSPMKSIFASQLSLPQPLDPQSLQAFVLFPWRAFLEDGGPFPVTSSSPDTLEYHMQLCFCGLSGHDLKVAHGELAGMQLLMEDVLLSNYHRIMEGLPEQQATPDKNTQPDLSRVPGLRSQFQSSPKASKLLGGPCDAVMSLALLRSFLVLWKQLEVLKEHWGQLKLQVQDINSPSLHKQFSELYGTDILYPSMKAIARRMGKEDEFEEILITSQSILPPKGASEIEIKTQQLQKLLENLEIHMIQEVLKKVNREITLVVSEKSKEQHTLPTDLWKHQVMEENFSIIRPQIVENFVQRLLENYQDGGLEVTFRKDHLEACLLSLGCDVMARERSNFESYSMCYEHILEHVRQKLCQKEQELDIIRRGQNPPEDKAGQVAELSHNMIMEITALRARLTDLEEENLNLKKQIRKEVQEEYEALVQALFVTCLHIKEKLDENQLNLIQKVCELFGEVRTEGIDNMKSLKKKWGSARPDEEMKENPAKQEQLQPLEQDNCGLPALVRKLRSLGHWRLVVQQAHFRGQLSRAEKEAVQTKKECLNIKLMAEREVVLFRQQLLALRQALARAQADNVKMCRQQENQAQLLKELEHRVTQEALHRQQLDLMKASSMEKLLKDVEQKEQHLQLLTEDAKRASKLGQLQQKKIQRELRQVRSRLAHERSVKLDAFQWVEELQSQLNDAEQSSTQRNSPGGLISQAHYSLSSASTSSRYTQQHLLKTQLTGSKITRIQRPKTVPIKHTKRTDHVFLPNVADAVQLPAFQV</sequence>
<evidence type="ECO:0000313" key="4">
    <source>
        <dbReference type="Proteomes" id="UP001652663"/>
    </source>
</evidence>
<evidence type="ECO:0000256" key="1">
    <source>
        <dbReference type="SAM" id="Coils"/>
    </source>
</evidence>
<accession>A0ABM4SUX9</accession>
<evidence type="ECO:0000256" key="2">
    <source>
        <dbReference type="SAM" id="MobiDB-lite"/>
    </source>
</evidence>
<dbReference type="InterPro" id="IPR040401">
    <property type="entry name" value="CCDC162"/>
</dbReference>
<feature type="compositionally biased region" description="Polar residues" evidence="2">
    <location>
        <begin position="184"/>
        <end position="195"/>
    </location>
</feature>
<organism evidence="4 5">
    <name type="scientific">Bos indicus</name>
    <name type="common">Zebu</name>
    <dbReference type="NCBI Taxonomy" id="9915"/>
    <lineage>
        <taxon>Eukaryota</taxon>
        <taxon>Metazoa</taxon>
        <taxon>Chordata</taxon>
        <taxon>Craniata</taxon>
        <taxon>Vertebrata</taxon>
        <taxon>Euteleostomi</taxon>
        <taxon>Mammalia</taxon>
        <taxon>Eutheria</taxon>
        <taxon>Laurasiatheria</taxon>
        <taxon>Artiodactyla</taxon>
        <taxon>Ruminantia</taxon>
        <taxon>Pecora</taxon>
        <taxon>Bovidae</taxon>
        <taxon>Bovinae</taxon>
        <taxon>Bos</taxon>
    </lineage>
</organism>
<gene>
    <name evidence="5" type="primary">LOC109563840</name>
</gene>
<feature type="compositionally biased region" description="Basic and acidic residues" evidence="2">
    <location>
        <begin position="1828"/>
        <end position="1838"/>
    </location>
</feature>
<dbReference type="Proteomes" id="UP001652663">
    <property type="component" value="Chromosome 9"/>
</dbReference>
<dbReference type="PANTHER" id="PTHR33331">
    <property type="entry name" value="COILED-COIL DOMAIN-CONTAINING PROTEIN 162"/>
    <property type="match status" value="1"/>
</dbReference>
<keyword evidence="1" id="KW-0175">Coiled coil</keyword>
<feature type="region of interest" description="Disordered" evidence="2">
    <location>
        <begin position="1823"/>
        <end position="1842"/>
    </location>
</feature>
<keyword evidence="4" id="KW-1185">Reference proteome</keyword>
<dbReference type="InterPro" id="IPR029376">
    <property type="entry name" value="DUF4549"/>
</dbReference>
<feature type="coiled-coil region" evidence="1">
    <location>
        <begin position="1964"/>
        <end position="1991"/>
    </location>
</feature>
<dbReference type="PANTHER" id="PTHR33331:SF13">
    <property type="entry name" value="COILED-COIL DOMAIN CONTAINING 162"/>
    <property type="match status" value="1"/>
</dbReference>
<dbReference type="Pfam" id="PF15082">
    <property type="entry name" value="DUF4549"/>
    <property type="match status" value="1"/>
</dbReference>
<protein>
    <submittedName>
        <fullName evidence="5">Uncharacterized protein isoform X5</fullName>
    </submittedName>
</protein>
<feature type="region of interest" description="Disordered" evidence="2">
    <location>
        <begin position="168"/>
        <end position="197"/>
    </location>
</feature>
<proteinExistence type="predicted"/>
<feature type="domain" description="DUF4549" evidence="3">
    <location>
        <begin position="5"/>
        <end position="145"/>
    </location>
</feature>
<name>A0ABM4SUX9_BOSIN</name>
<evidence type="ECO:0000313" key="5">
    <source>
        <dbReference type="RefSeq" id="XP_070651603.1"/>
    </source>
</evidence>